<organism evidence="6 7">
    <name type="scientific">Salinicola socius</name>
    <dbReference type="NCBI Taxonomy" id="404433"/>
    <lineage>
        <taxon>Bacteria</taxon>
        <taxon>Pseudomonadati</taxon>
        <taxon>Pseudomonadota</taxon>
        <taxon>Gammaproteobacteria</taxon>
        <taxon>Oceanospirillales</taxon>
        <taxon>Halomonadaceae</taxon>
        <taxon>Salinicola</taxon>
    </lineage>
</organism>
<keyword evidence="3" id="KW-0479">Metal-binding</keyword>
<comment type="similarity">
    <text evidence="2">Belongs to the zinc-containing alcohol dehydrogenase family.</text>
</comment>
<keyword evidence="5" id="KW-0560">Oxidoreductase</keyword>
<proteinExistence type="inferred from homology"/>
<sequence>MTTPYAHAFWSLGDGTGEIRQAELSVSGDLRVRTCYSAISRGSETLVFNGQVPISEYQRMRAPFQSGDFPGPVKYGYSNVGVVEQGAHDWHGRYVYCLHPHQTHYRVTVDDVVPLPPDVPPQRAVLGANMETALNALWDAAPGIGDRISVVGAGVVGALVAWLCARLPGAHVQLIDIDERKRFLGDALGVDFHTPQTAADEQDLVIHASASNDGLQTALSLAGFEATVLEMSWYGSREVNLPLGEAFHARRLTLRSSQVGSVSPGHRPRWDHKRRLSLALSLLNHDCLDVLISGESHFRDLPETLKRLSQREDDTLCQRIHYG</sequence>
<gene>
    <name evidence="6" type="ORF">BTW07_11505</name>
</gene>
<reference evidence="6 7" key="1">
    <citation type="submission" date="2016-12" db="EMBL/GenBank/DDBJ databases">
        <title>Draft genome sequences of strains Salinicola socius SMB35, Salinicola sp. MH3R3-1 and Chromohalobacter sp. SMB17 from the Verkhnekamsk potash mining region of Russia.</title>
        <authorList>
            <person name="Mavrodi D.V."/>
            <person name="Olsson B.E."/>
            <person name="Korsakova E.S."/>
            <person name="Pyankova A."/>
            <person name="Mavrodi O.V."/>
            <person name="Plotnikova E.G."/>
        </authorList>
    </citation>
    <scope>NUCLEOTIDE SEQUENCE [LARGE SCALE GENOMIC DNA]</scope>
    <source>
        <strain evidence="6 7">SMB35</strain>
    </source>
</reference>
<evidence type="ECO:0000256" key="1">
    <source>
        <dbReference type="ARBA" id="ARBA00001947"/>
    </source>
</evidence>
<dbReference type="Gene3D" id="3.90.180.10">
    <property type="entry name" value="Medium-chain alcohol dehydrogenases, catalytic domain"/>
    <property type="match status" value="1"/>
</dbReference>
<dbReference type="STRING" id="404433.BTW07_11505"/>
<dbReference type="OrthoDB" id="9781588at2"/>
<comment type="caution">
    <text evidence="6">The sequence shown here is derived from an EMBL/GenBank/DDBJ whole genome shotgun (WGS) entry which is preliminary data.</text>
</comment>
<name>A0A1Q8SR61_9GAMM</name>
<dbReference type="Proteomes" id="UP000186878">
    <property type="component" value="Unassembled WGS sequence"/>
</dbReference>
<dbReference type="EMBL" id="MSDO01000017">
    <property type="protein sequence ID" value="OLO03907.1"/>
    <property type="molecule type" value="Genomic_DNA"/>
</dbReference>
<dbReference type="InterPro" id="IPR036291">
    <property type="entry name" value="NAD(P)-bd_dom_sf"/>
</dbReference>
<dbReference type="PANTHER" id="PTHR43350">
    <property type="entry name" value="NAD-DEPENDENT ALCOHOL DEHYDROGENASE"/>
    <property type="match status" value="1"/>
</dbReference>
<dbReference type="SUPFAM" id="SSF51735">
    <property type="entry name" value="NAD(P)-binding Rossmann-fold domains"/>
    <property type="match status" value="1"/>
</dbReference>
<dbReference type="RefSeq" id="WP_075570316.1">
    <property type="nucleotide sequence ID" value="NZ_MSDO01000017.1"/>
</dbReference>
<evidence type="ECO:0000256" key="2">
    <source>
        <dbReference type="ARBA" id="ARBA00008072"/>
    </source>
</evidence>
<dbReference type="SUPFAM" id="SSF50129">
    <property type="entry name" value="GroES-like"/>
    <property type="match status" value="1"/>
</dbReference>
<evidence type="ECO:0000256" key="4">
    <source>
        <dbReference type="ARBA" id="ARBA00022833"/>
    </source>
</evidence>
<protein>
    <submittedName>
        <fullName evidence="6">Dehydrogenase</fullName>
    </submittedName>
</protein>
<evidence type="ECO:0000256" key="3">
    <source>
        <dbReference type="ARBA" id="ARBA00022723"/>
    </source>
</evidence>
<accession>A0A1Q8SR61</accession>
<evidence type="ECO:0000256" key="5">
    <source>
        <dbReference type="ARBA" id="ARBA00023002"/>
    </source>
</evidence>
<dbReference type="GO" id="GO:0046872">
    <property type="term" value="F:metal ion binding"/>
    <property type="evidence" value="ECO:0007669"/>
    <property type="project" value="UniProtKB-KW"/>
</dbReference>
<dbReference type="CDD" id="cd08255">
    <property type="entry name" value="2-desacetyl-2-hydroxyethyl_bacteriochlorophyllide_like"/>
    <property type="match status" value="1"/>
</dbReference>
<keyword evidence="7" id="KW-1185">Reference proteome</keyword>
<dbReference type="InterPro" id="IPR011032">
    <property type="entry name" value="GroES-like_sf"/>
</dbReference>
<dbReference type="Gene3D" id="3.40.50.720">
    <property type="entry name" value="NAD(P)-binding Rossmann-like Domain"/>
    <property type="match status" value="1"/>
</dbReference>
<comment type="cofactor">
    <cofactor evidence="1">
        <name>Zn(2+)</name>
        <dbReference type="ChEBI" id="CHEBI:29105"/>
    </cofactor>
</comment>
<dbReference type="GO" id="GO:0016491">
    <property type="term" value="F:oxidoreductase activity"/>
    <property type="evidence" value="ECO:0007669"/>
    <property type="project" value="UniProtKB-KW"/>
</dbReference>
<evidence type="ECO:0000313" key="6">
    <source>
        <dbReference type="EMBL" id="OLO03907.1"/>
    </source>
</evidence>
<dbReference type="PANTHER" id="PTHR43350:SF19">
    <property type="entry name" value="D-GULOSIDE 3-DEHYDROGENASE"/>
    <property type="match status" value="1"/>
</dbReference>
<dbReference type="AlphaFoldDB" id="A0A1Q8SR61"/>
<keyword evidence="4" id="KW-0862">Zinc</keyword>
<evidence type="ECO:0000313" key="7">
    <source>
        <dbReference type="Proteomes" id="UP000186878"/>
    </source>
</evidence>